<feature type="domain" description="Snurportin-1 m3G cap-binding" evidence="11">
    <location>
        <begin position="103"/>
        <end position="276"/>
    </location>
</feature>
<evidence type="ECO:0000256" key="8">
    <source>
        <dbReference type="ARBA" id="ARBA00022884"/>
    </source>
</evidence>
<evidence type="ECO:0000259" key="11">
    <source>
        <dbReference type="Pfam" id="PF21974"/>
    </source>
</evidence>
<evidence type="ECO:0000256" key="1">
    <source>
        <dbReference type="ARBA" id="ARBA00003975"/>
    </source>
</evidence>
<sequence>MATGSDASFKRVQKQRQWQEVRRTEALERQRAQRLVSIQHARRLGGHHQAVEDVMLEEEWRMGSSGHGAADAANATGPAQTGLGCKESDAHTHQPVREQLANQLMQHEWLTDIPEDLGQKWIVRPRPEGQRCLIIASKNHTVSYSKKSVTTHRFLSLLPGGSPQTGLKADAVTILDCIFSHESQSYHVMDVMCWAGYQLYDCTSEFRMYWMHSKLQEMPHQGRCGHNSYSFVAVPFHQCDIGGLQAAHSGPVPFRRDGLLLLHKEAHYDLGTSPLALLWKDAGSSRYFIETDAKGIVQPRQVVVLQCLPSGHLGTADDPPCQLAPIPAAVPHCPSNQLKPGQLLQFTIGEGGLQLDCGRLISADLTFVGMANQRRGHADTCSKIIFQHMARHQPLGLEMLLASLCISETG</sequence>
<comment type="similarity">
    <text evidence="4">Belongs to the snurportin family.</text>
</comment>
<dbReference type="InterPro" id="IPR017336">
    <property type="entry name" value="Snurportin-1"/>
</dbReference>
<dbReference type="Gene3D" id="3.30.470.30">
    <property type="entry name" value="DNA ligase/mRNA capping enzyme"/>
    <property type="match status" value="1"/>
</dbReference>
<dbReference type="AlphaFoldDB" id="A0AAV1I469"/>
<keyword evidence="6" id="KW-0813">Transport</keyword>
<keyword evidence="7" id="KW-0963">Cytoplasm</keyword>
<evidence type="ECO:0000313" key="12">
    <source>
        <dbReference type="EMBL" id="CAK0773577.1"/>
    </source>
</evidence>
<evidence type="ECO:0000256" key="6">
    <source>
        <dbReference type="ARBA" id="ARBA00022448"/>
    </source>
</evidence>
<evidence type="ECO:0000256" key="4">
    <source>
        <dbReference type="ARBA" id="ARBA00007540"/>
    </source>
</evidence>
<dbReference type="PANTHER" id="PTHR13403:SF6">
    <property type="entry name" value="SNURPORTIN-1"/>
    <property type="match status" value="1"/>
</dbReference>
<evidence type="ECO:0000313" key="13">
    <source>
        <dbReference type="Proteomes" id="UP001314263"/>
    </source>
</evidence>
<dbReference type="GO" id="GO:0061015">
    <property type="term" value="P:snRNA import into nucleus"/>
    <property type="evidence" value="ECO:0007669"/>
    <property type="project" value="InterPro"/>
</dbReference>
<evidence type="ECO:0000256" key="5">
    <source>
        <dbReference type="ARBA" id="ARBA00016034"/>
    </source>
</evidence>
<dbReference type="SUPFAM" id="SSF56091">
    <property type="entry name" value="DNA ligase/mRNA capping enzyme, catalytic domain"/>
    <property type="match status" value="1"/>
</dbReference>
<keyword evidence="9" id="KW-0539">Nucleus</keyword>
<dbReference type="EMBL" id="CAUYUE010000005">
    <property type="protein sequence ID" value="CAK0773577.1"/>
    <property type="molecule type" value="Genomic_DNA"/>
</dbReference>
<dbReference type="PANTHER" id="PTHR13403">
    <property type="entry name" value="SNURPORTIN1 RNUT1 PROTEIN RNA, U TRANSPORTER 1"/>
    <property type="match status" value="1"/>
</dbReference>
<organism evidence="12 13">
    <name type="scientific">Coccomyxa viridis</name>
    <dbReference type="NCBI Taxonomy" id="1274662"/>
    <lineage>
        <taxon>Eukaryota</taxon>
        <taxon>Viridiplantae</taxon>
        <taxon>Chlorophyta</taxon>
        <taxon>core chlorophytes</taxon>
        <taxon>Trebouxiophyceae</taxon>
        <taxon>Trebouxiophyceae incertae sedis</taxon>
        <taxon>Coccomyxaceae</taxon>
        <taxon>Coccomyxa</taxon>
    </lineage>
</organism>
<evidence type="ECO:0000256" key="2">
    <source>
        <dbReference type="ARBA" id="ARBA00004123"/>
    </source>
</evidence>
<dbReference type="GO" id="GO:0003723">
    <property type="term" value="F:RNA binding"/>
    <property type="evidence" value="ECO:0007669"/>
    <property type="project" value="UniProtKB-KW"/>
</dbReference>
<keyword evidence="8" id="KW-0694">RNA-binding</keyword>
<name>A0AAV1I469_9CHLO</name>
<feature type="compositionally biased region" description="Low complexity" evidence="10">
    <location>
        <begin position="63"/>
        <end position="79"/>
    </location>
</feature>
<feature type="region of interest" description="Disordered" evidence="10">
    <location>
        <begin position="62"/>
        <end position="93"/>
    </location>
</feature>
<dbReference type="CDD" id="cd09232">
    <property type="entry name" value="Snurportin-1_C"/>
    <property type="match status" value="1"/>
</dbReference>
<evidence type="ECO:0000256" key="10">
    <source>
        <dbReference type="SAM" id="MobiDB-lite"/>
    </source>
</evidence>
<accession>A0AAV1I469</accession>
<reference evidence="12 13" key="1">
    <citation type="submission" date="2023-10" db="EMBL/GenBank/DDBJ databases">
        <authorList>
            <person name="Maclean D."/>
            <person name="Macfadyen A."/>
        </authorList>
    </citation>
    <scope>NUCLEOTIDE SEQUENCE [LARGE SCALE GENOMIC DNA]</scope>
</reference>
<evidence type="ECO:0000256" key="9">
    <source>
        <dbReference type="ARBA" id="ARBA00023242"/>
    </source>
</evidence>
<comment type="subcellular location">
    <subcellularLocation>
        <location evidence="3">Cytoplasm</location>
    </subcellularLocation>
    <subcellularLocation>
        <location evidence="2">Nucleus</location>
    </subcellularLocation>
</comment>
<dbReference type="GO" id="GO:0005737">
    <property type="term" value="C:cytoplasm"/>
    <property type="evidence" value="ECO:0007669"/>
    <property type="project" value="UniProtKB-SubCell"/>
</dbReference>
<dbReference type="InterPro" id="IPR047857">
    <property type="entry name" value="Snurportin1_C"/>
</dbReference>
<comment type="function">
    <text evidence="1">Functions as an U snRNP-specific nuclear import adapter. Involved in the trimethylguanosine (m3G)-cap-dependent nuclear import of U snRNPs. Binds specifically to the terminal m3G-cap U snRNAs.</text>
</comment>
<gene>
    <name evidence="12" type="ORF">CVIRNUC_004080</name>
</gene>
<dbReference type="Pfam" id="PF21974">
    <property type="entry name" value="SPN1_m3Gcap_bd"/>
    <property type="match status" value="1"/>
</dbReference>
<evidence type="ECO:0000256" key="7">
    <source>
        <dbReference type="ARBA" id="ARBA00022490"/>
    </source>
</evidence>
<dbReference type="Proteomes" id="UP001314263">
    <property type="component" value="Unassembled WGS sequence"/>
</dbReference>
<dbReference type="GO" id="GO:0005634">
    <property type="term" value="C:nucleus"/>
    <property type="evidence" value="ECO:0007669"/>
    <property type="project" value="UniProtKB-SubCell"/>
</dbReference>
<evidence type="ECO:0000256" key="3">
    <source>
        <dbReference type="ARBA" id="ARBA00004496"/>
    </source>
</evidence>
<keyword evidence="13" id="KW-1185">Reference proteome</keyword>
<proteinExistence type="inferred from homology"/>
<protein>
    <recommendedName>
        <fullName evidence="5">Snurportin-1</fullName>
    </recommendedName>
</protein>
<comment type="caution">
    <text evidence="12">The sequence shown here is derived from an EMBL/GenBank/DDBJ whole genome shotgun (WGS) entry which is preliminary data.</text>
</comment>